<gene>
    <name evidence="1" type="ORF">SIL87_12480</name>
</gene>
<dbReference type="Proteomes" id="UP001279553">
    <property type="component" value="Unassembled WGS sequence"/>
</dbReference>
<organism evidence="1 2">
    <name type="scientific">Acidiphilium acidophilum</name>
    <name type="common">Thiobacillus acidophilus</name>
    <dbReference type="NCBI Taxonomy" id="76588"/>
    <lineage>
        <taxon>Bacteria</taxon>
        <taxon>Pseudomonadati</taxon>
        <taxon>Pseudomonadota</taxon>
        <taxon>Alphaproteobacteria</taxon>
        <taxon>Acetobacterales</taxon>
        <taxon>Acidocellaceae</taxon>
        <taxon>Acidiphilium</taxon>
    </lineage>
</organism>
<reference evidence="1 2" key="1">
    <citation type="submission" date="2023-11" db="EMBL/GenBank/DDBJ databases">
        <title>MicrobeMod: A computational toolkit for identifying prokaryotic methylation and restriction-modification with nanopore sequencing.</title>
        <authorList>
            <person name="Crits-Christoph A."/>
            <person name="Kang S.C."/>
            <person name="Lee H."/>
            <person name="Ostrov N."/>
        </authorList>
    </citation>
    <scope>NUCLEOTIDE SEQUENCE [LARGE SCALE GENOMIC DNA]</scope>
    <source>
        <strain evidence="1 2">DSMZ 700</strain>
    </source>
</reference>
<keyword evidence="2" id="KW-1185">Reference proteome</keyword>
<evidence type="ECO:0000313" key="2">
    <source>
        <dbReference type="Proteomes" id="UP001279553"/>
    </source>
</evidence>
<dbReference type="EMBL" id="JAWXYB010000018">
    <property type="protein sequence ID" value="MDX5931584.1"/>
    <property type="molecule type" value="Genomic_DNA"/>
</dbReference>
<accession>A0AAW9DR93</accession>
<name>A0AAW9DR93_ACIAO</name>
<protein>
    <submittedName>
        <fullName evidence="1">Uncharacterized protein</fullName>
    </submittedName>
</protein>
<evidence type="ECO:0000313" key="1">
    <source>
        <dbReference type="EMBL" id="MDX5931584.1"/>
    </source>
</evidence>
<proteinExistence type="predicted"/>
<sequence length="58" mass="6245">MQPARDTTNTSPNLATIRDTLDRQVSELRALTASPGERAWLAQIATQAIERGLGGVQP</sequence>
<comment type="caution">
    <text evidence="1">The sequence shown here is derived from an EMBL/GenBank/DDBJ whole genome shotgun (WGS) entry which is preliminary data.</text>
</comment>
<dbReference type="AlphaFoldDB" id="A0AAW9DR93"/>
<dbReference type="RefSeq" id="WP_319614487.1">
    <property type="nucleotide sequence ID" value="NZ_JAWXYB010000018.1"/>
</dbReference>